<protein>
    <submittedName>
        <fullName evidence="2">Uncharacterized protein</fullName>
    </submittedName>
</protein>
<organism evidence="2 3">
    <name type="scientific">Austropuccinia psidii MF-1</name>
    <dbReference type="NCBI Taxonomy" id="1389203"/>
    <lineage>
        <taxon>Eukaryota</taxon>
        <taxon>Fungi</taxon>
        <taxon>Dikarya</taxon>
        <taxon>Basidiomycota</taxon>
        <taxon>Pucciniomycotina</taxon>
        <taxon>Pucciniomycetes</taxon>
        <taxon>Pucciniales</taxon>
        <taxon>Sphaerophragmiaceae</taxon>
        <taxon>Austropuccinia</taxon>
    </lineage>
</organism>
<feature type="transmembrane region" description="Helical" evidence="1">
    <location>
        <begin position="20"/>
        <end position="44"/>
    </location>
</feature>
<accession>A0A9Q3CJ06</accession>
<dbReference type="SUPFAM" id="SSF46689">
    <property type="entry name" value="Homeodomain-like"/>
    <property type="match status" value="1"/>
</dbReference>
<sequence length="173" mass="19807">MKSFCSPIINKPLMVVSNHLHPPLTLCHILHSLLAFLIVEYYFFLINRSTSPIIPKMPYLDVETRGQLVGMCQARLSFRAIAELNDLPLTTVYKTFQKYQEIGTVTTQKKTGRPTKLNDCDWQQLSRIIPRCRRLSVAQVASLMTSLVSTQTIQREIHKLGKHSQIAPKKPYL</sequence>
<dbReference type="EMBL" id="AVOT02007332">
    <property type="protein sequence ID" value="MBW0483660.1"/>
    <property type="molecule type" value="Genomic_DNA"/>
</dbReference>
<evidence type="ECO:0000313" key="2">
    <source>
        <dbReference type="EMBL" id="MBW0483660.1"/>
    </source>
</evidence>
<dbReference type="AlphaFoldDB" id="A0A9Q3CJ06"/>
<proteinExistence type="predicted"/>
<evidence type="ECO:0000313" key="3">
    <source>
        <dbReference type="Proteomes" id="UP000765509"/>
    </source>
</evidence>
<name>A0A9Q3CJ06_9BASI</name>
<keyword evidence="3" id="KW-1185">Reference proteome</keyword>
<keyword evidence="1" id="KW-0812">Transmembrane</keyword>
<keyword evidence="1" id="KW-1133">Transmembrane helix</keyword>
<dbReference type="Proteomes" id="UP000765509">
    <property type="component" value="Unassembled WGS sequence"/>
</dbReference>
<gene>
    <name evidence="2" type="ORF">O181_023375</name>
</gene>
<dbReference type="InterPro" id="IPR036388">
    <property type="entry name" value="WH-like_DNA-bd_sf"/>
</dbReference>
<reference evidence="2" key="1">
    <citation type="submission" date="2021-03" db="EMBL/GenBank/DDBJ databases">
        <title>Draft genome sequence of rust myrtle Austropuccinia psidii MF-1, a brazilian biotype.</title>
        <authorList>
            <person name="Quecine M.C."/>
            <person name="Pachon D.M.R."/>
            <person name="Bonatelli M.L."/>
            <person name="Correr F.H."/>
            <person name="Franceschini L.M."/>
            <person name="Leite T.F."/>
            <person name="Margarido G.R.A."/>
            <person name="Almeida C.A."/>
            <person name="Ferrarezi J.A."/>
            <person name="Labate C.A."/>
        </authorList>
    </citation>
    <scope>NUCLEOTIDE SEQUENCE</scope>
    <source>
        <strain evidence="2">MF-1</strain>
    </source>
</reference>
<dbReference type="InterPro" id="IPR009057">
    <property type="entry name" value="Homeodomain-like_sf"/>
</dbReference>
<keyword evidence="1" id="KW-0472">Membrane</keyword>
<comment type="caution">
    <text evidence="2">The sequence shown here is derived from an EMBL/GenBank/DDBJ whole genome shotgun (WGS) entry which is preliminary data.</text>
</comment>
<dbReference type="Gene3D" id="1.10.10.10">
    <property type="entry name" value="Winged helix-like DNA-binding domain superfamily/Winged helix DNA-binding domain"/>
    <property type="match status" value="1"/>
</dbReference>
<dbReference type="OrthoDB" id="5865009at2759"/>
<evidence type="ECO:0000256" key="1">
    <source>
        <dbReference type="SAM" id="Phobius"/>
    </source>
</evidence>